<proteinExistence type="predicted"/>
<keyword evidence="3" id="KW-0645">Protease</keyword>
<keyword evidence="5 6" id="KW-0647">Proteasome</keyword>
<protein>
    <submittedName>
        <fullName evidence="6">20S proteasome subunit beta 1</fullName>
        <ecNumber evidence="6">3.4.25.1</ecNumber>
    </submittedName>
</protein>
<dbReference type="GO" id="GO:0051603">
    <property type="term" value="P:proteolysis involved in protein catabolic process"/>
    <property type="evidence" value="ECO:0007669"/>
    <property type="project" value="InterPro"/>
</dbReference>
<dbReference type="Pfam" id="PF00227">
    <property type="entry name" value="Proteasome"/>
    <property type="match status" value="1"/>
</dbReference>
<dbReference type="InterPro" id="IPR029055">
    <property type="entry name" value="Ntn_hydrolases_N"/>
</dbReference>
<comment type="caution">
    <text evidence="6">The sequence shown here is derived from an EMBL/GenBank/DDBJ whole genome shotgun (WGS) entry which is preliminary data.</text>
</comment>
<evidence type="ECO:0000256" key="4">
    <source>
        <dbReference type="ARBA" id="ARBA00022801"/>
    </source>
</evidence>
<dbReference type="GO" id="GO:0008233">
    <property type="term" value="F:peptidase activity"/>
    <property type="evidence" value="ECO:0007669"/>
    <property type="project" value="UniProtKB-KW"/>
</dbReference>
<accession>M5BTQ3</accession>
<organism evidence="6 7">
    <name type="scientific">Thanatephorus cucumeris (strain AG1-IB / isolate 7/3/14)</name>
    <name type="common">Lettuce bottom rot fungus</name>
    <name type="synonym">Rhizoctonia solani</name>
    <dbReference type="NCBI Taxonomy" id="1108050"/>
    <lineage>
        <taxon>Eukaryota</taxon>
        <taxon>Fungi</taxon>
        <taxon>Dikarya</taxon>
        <taxon>Basidiomycota</taxon>
        <taxon>Agaricomycotina</taxon>
        <taxon>Agaricomycetes</taxon>
        <taxon>Cantharellales</taxon>
        <taxon>Ceratobasidiaceae</taxon>
        <taxon>Rhizoctonia</taxon>
        <taxon>Rhizoctonia solani AG-1</taxon>
    </lineage>
</organism>
<keyword evidence="4 6" id="KW-0378">Hydrolase</keyword>
<evidence type="ECO:0000256" key="5">
    <source>
        <dbReference type="ARBA" id="ARBA00022942"/>
    </source>
</evidence>
<reference evidence="6 7" key="1">
    <citation type="journal article" date="2013" name="J. Biotechnol.">
        <title>Establishment and interpretation of the genome sequence of the phytopathogenic fungus Rhizoctonia solani AG1-IB isolate 7/3/14.</title>
        <authorList>
            <person name="Wibberg D.W."/>
            <person name="Jelonek L.J."/>
            <person name="Rupp O.R."/>
            <person name="Hennig M.H."/>
            <person name="Eikmeyer F.E."/>
            <person name="Goesmann A.G."/>
            <person name="Hartmann A.H."/>
            <person name="Borriss R.B."/>
            <person name="Grosch R.G."/>
            <person name="Puehler A.P."/>
            <person name="Schlueter A.S."/>
        </authorList>
    </citation>
    <scope>NUCLEOTIDE SEQUENCE [LARGE SCALE GENOMIC DNA]</scope>
    <source>
        <strain evidence="7">AG1-IB / isolate 7/3/14</strain>
    </source>
</reference>
<dbReference type="GO" id="GO:0019774">
    <property type="term" value="C:proteasome core complex, beta-subunit complex"/>
    <property type="evidence" value="ECO:0007669"/>
    <property type="project" value="UniProtKB-ARBA"/>
</dbReference>
<dbReference type="HOGENOM" id="CLU_193213_0_0_1"/>
<dbReference type="SUPFAM" id="SSF56235">
    <property type="entry name" value="N-terminal nucleophile aminohydrolases (Ntn hydrolases)"/>
    <property type="match status" value="1"/>
</dbReference>
<dbReference type="PROSITE" id="PS00854">
    <property type="entry name" value="PROTEASOME_BETA_1"/>
    <property type="match status" value="1"/>
</dbReference>
<name>M5BTQ3_THACB</name>
<dbReference type="PANTHER" id="PTHR32194">
    <property type="entry name" value="METALLOPROTEASE TLDD"/>
    <property type="match status" value="1"/>
</dbReference>
<keyword evidence="2" id="KW-0963">Cytoplasm</keyword>
<dbReference type="InterPro" id="IPR001353">
    <property type="entry name" value="Proteasome_sua/b"/>
</dbReference>
<evidence type="ECO:0000256" key="3">
    <source>
        <dbReference type="ARBA" id="ARBA00022670"/>
    </source>
</evidence>
<comment type="subcellular location">
    <subcellularLocation>
        <location evidence="1">Nucleus</location>
    </subcellularLocation>
</comment>
<dbReference type="Gene3D" id="3.60.20.10">
    <property type="entry name" value="Glutamine Phosphoribosylpyrophosphate, subunit 1, domain 1"/>
    <property type="match status" value="1"/>
</dbReference>
<dbReference type="AlphaFoldDB" id="M5BTQ3"/>
<dbReference type="InterPro" id="IPR023333">
    <property type="entry name" value="Proteasome_suB-type"/>
</dbReference>
<evidence type="ECO:0000256" key="2">
    <source>
        <dbReference type="ARBA" id="ARBA00022490"/>
    </source>
</evidence>
<evidence type="ECO:0000313" key="6">
    <source>
        <dbReference type="EMBL" id="CCO30599.1"/>
    </source>
</evidence>
<dbReference type="EMBL" id="CAOJ01006686">
    <property type="protein sequence ID" value="CCO30599.1"/>
    <property type="molecule type" value="Genomic_DNA"/>
</dbReference>
<dbReference type="PANTHER" id="PTHR32194:SF0">
    <property type="entry name" value="ATP-DEPENDENT PROTEASE SUBUNIT HSLV"/>
    <property type="match status" value="1"/>
</dbReference>
<evidence type="ECO:0000313" key="7">
    <source>
        <dbReference type="Proteomes" id="UP000012065"/>
    </source>
</evidence>
<dbReference type="GO" id="GO:0005737">
    <property type="term" value="C:cytoplasm"/>
    <property type="evidence" value="ECO:0007669"/>
    <property type="project" value="TreeGrafter"/>
</dbReference>
<gene>
    <name evidence="6" type="primary">PRE3</name>
    <name evidence="6" type="ORF">BN14_04629</name>
</gene>
<dbReference type="GO" id="GO:0005634">
    <property type="term" value="C:nucleus"/>
    <property type="evidence" value="ECO:0007669"/>
    <property type="project" value="UniProtKB-SubCell"/>
</dbReference>
<dbReference type="EC" id="3.4.25.1" evidence="6"/>
<dbReference type="InterPro" id="IPR016050">
    <property type="entry name" value="Proteasome_bsu_CS"/>
</dbReference>
<sequence length="84" mass="9109">MDVPGIEVLKKGEVNLGTSIMAVQFKGGVVIGADSRTTTGSYIANRVTDKLTHVHDRIYCCRSGSAADTQAVASIVHYYLQMYE</sequence>
<evidence type="ECO:0000256" key="1">
    <source>
        <dbReference type="ARBA" id="ARBA00004123"/>
    </source>
</evidence>
<dbReference type="Proteomes" id="UP000012065">
    <property type="component" value="Unassembled WGS sequence"/>
</dbReference>